<protein>
    <submittedName>
        <fullName evidence="1">Uncharacterized protein</fullName>
    </submittedName>
</protein>
<evidence type="ECO:0000313" key="1">
    <source>
        <dbReference type="EMBL" id="KGE50399.1"/>
    </source>
</evidence>
<organism evidence="1 2">
    <name type="scientific">Xanthomonas axonopodis pv. vasculorum</name>
    <dbReference type="NCBI Taxonomy" id="325777"/>
    <lineage>
        <taxon>Bacteria</taxon>
        <taxon>Pseudomonadati</taxon>
        <taxon>Pseudomonadota</taxon>
        <taxon>Gammaproteobacteria</taxon>
        <taxon>Lysobacterales</taxon>
        <taxon>Lysobacteraceae</taxon>
        <taxon>Xanthomonas</taxon>
    </lineage>
</organism>
<dbReference type="EMBL" id="JPHD02000143">
    <property type="protein sequence ID" value="KGE50399.1"/>
    <property type="molecule type" value="Genomic_DNA"/>
</dbReference>
<name>A0A098PTJ2_9XANT</name>
<proteinExistence type="predicted"/>
<dbReference type="RefSeq" id="WP_042825228.1">
    <property type="nucleotide sequence ID" value="NZ_KN173626.1"/>
</dbReference>
<dbReference type="AlphaFoldDB" id="A0A098PTJ2"/>
<evidence type="ECO:0000313" key="2">
    <source>
        <dbReference type="Proteomes" id="UP000028012"/>
    </source>
</evidence>
<comment type="caution">
    <text evidence="1">The sequence shown here is derived from an EMBL/GenBank/DDBJ whole genome shotgun (WGS) entry which is preliminary data.</text>
</comment>
<reference evidence="1 2" key="1">
    <citation type="submission" date="2014-09" db="EMBL/GenBank/DDBJ databases">
        <title>A draft genome sequence for Xanthomonas axonopodis pv. vasculorum NCPPB 900.</title>
        <authorList>
            <person name="Harrison J."/>
            <person name="Studholme D.J."/>
        </authorList>
    </citation>
    <scope>NUCLEOTIDE SEQUENCE [LARGE SCALE GENOMIC DNA]</scope>
    <source>
        <strain evidence="1 2">NCPPB 900</strain>
    </source>
</reference>
<dbReference type="Proteomes" id="UP000028012">
    <property type="component" value="Unassembled WGS sequence"/>
</dbReference>
<dbReference type="STRING" id="325777.GW15_0221845"/>
<dbReference type="HOGENOM" id="CLU_2072207_0_0_6"/>
<accession>A0A098PTJ2</accession>
<gene>
    <name evidence="1" type="ORF">GW15_0221845</name>
</gene>
<sequence>MTLLVCRGQWPKVTAVHNRTRLWMLALINMAGVFGAAQAQVVNRLTPPQLEPAAAAGTPTQAASRAPVTEYAPISPPAASVLTVVSPLQDQIAAELAFLPNETNDEYTERMRTRYDQVKKNAQRVDAEHAARMRALVQAWR</sequence>